<feature type="signal peptide" evidence="1">
    <location>
        <begin position="1"/>
        <end position="22"/>
    </location>
</feature>
<reference evidence="3" key="1">
    <citation type="submission" date="2016-01" db="EMBL/GenBank/DDBJ databases">
        <authorList>
            <person name="Peeters C."/>
        </authorList>
    </citation>
    <scope>NUCLEOTIDE SEQUENCE [LARGE SCALE GENOMIC DNA]</scope>
    <source>
        <strain evidence="3">LMG 29325</strain>
    </source>
</reference>
<dbReference type="PANTHER" id="PTHR38593:SF1">
    <property type="entry name" value="BLR2558 PROTEIN"/>
    <property type="match status" value="1"/>
</dbReference>
<dbReference type="PANTHER" id="PTHR38593">
    <property type="entry name" value="BLR2558 PROTEIN"/>
    <property type="match status" value="1"/>
</dbReference>
<dbReference type="STRING" id="1777143.AWB82_03149"/>
<dbReference type="InterPro" id="IPR025419">
    <property type="entry name" value="DUF4142"/>
</dbReference>
<organism evidence="3 4">
    <name type="scientific">Caballeronia glebae</name>
    <dbReference type="NCBI Taxonomy" id="1777143"/>
    <lineage>
        <taxon>Bacteria</taxon>
        <taxon>Pseudomonadati</taxon>
        <taxon>Pseudomonadota</taxon>
        <taxon>Betaproteobacteria</taxon>
        <taxon>Burkholderiales</taxon>
        <taxon>Burkholderiaceae</taxon>
        <taxon>Caballeronia</taxon>
    </lineage>
</organism>
<comment type="caution">
    <text evidence="3">The sequence shown here is derived from an EMBL/GenBank/DDBJ whole genome shotgun (WGS) entry which is preliminary data.</text>
</comment>
<evidence type="ECO:0000313" key="3">
    <source>
        <dbReference type="EMBL" id="SAK62361.1"/>
    </source>
</evidence>
<keyword evidence="4" id="KW-1185">Reference proteome</keyword>
<dbReference type="InterPro" id="IPR012347">
    <property type="entry name" value="Ferritin-like"/>
</dbReference>
<evidence type="ECO:0000313" key="4">
    <source>
        <dbReference type="Proteomes" id="UP000054596"/>
    </source>
</evidence>
<accession>A0A158AWH3</accession>
<evidence type="ECO:0000256" key="1">
    <source>
        <dbReference type="SAM" id="SignalP"/>
    </source>
</evidence>
<dbReference type="OrthoDB" id="9111730at2"/>
<dbReference type="RefSeq" id="WP_086968662.1">
    <property type="nucleotide sequence ID" value="NZ_FCOJ02000020.1"/>
</dbReference>
<protein>
    <recommendedName>
        <fullName evidence="2">DUF4142 domain-containing protein</fullName>
    </recommendedName>
</protein>
<evidence type="ECO:0000259" key="2">
    <source>
        <dbReference type="Pfam" id="PF13628"/>
    </source>
</evidence>
<gene>
    <name evidence="3" type="ORF">AWB82_03149</name>
</gene>
<keyword evidence="1" id="KW-0732">Signal</keyword>
<feature type="chain" id="PRO_5007621083" description="DUF4142 domain-containing protein" evidence="1">
    <location>
        <begin position="23"/>
        <end position="179"/>
    </location>
</feature>
<dbReference type="Pfam" id="PF13628">
    <property type="entry name" value="DUF4142"/>
    <property type="match status" value="1"/>
</dbReference>
<feature type="domain" description="DUF4142" evidence="2">
    <location>
        <begin position="28"/>
        <end position="168"/>
    </location>
</feature>
<dbReference type="AlphaFoldDB" id="A0A158AWH3"/>
<name>A0A158AWH3_9BURK</name>
<dbReference type="Proteomes" id="UP000054596">
    <property type="component" value="Unassembled WGS sequence"/>
</dbReference>
<sequence length="179" mass="20136">MNGRRIAAALLLLLSWTAYVQAEQPPLTDQQMLGVIFVADQAEIAAANLALRKTRSNSLQVYAKRIVSEHAQVNQEIMTLTQRFGTQLQRSATSDALTKQSADEIAELDEASTYDFDEAYLEHEVEFLQKLVNTVEAYIRMARSAEARTLLIRSRPSFIFHLDQAQRLQITIGSPGLIR</sequence>
<dbReference type="Gene3D" id="1.20.1260.10">
    <property type="match status" value="1"/>
</dbReference>
<dbReference type="EMBL" id="FCOJ02000020">
    <property type="protein sequence ID" value="SAK62361.1"/>
    <property type="molecule type" value="Genomic_DNA"/>
</dbReference>
<proteinExistence type="predicted"/>